<organism evidence="2 3">
    <name type="scientific">Trichonephila inaurata madagascariensis</name>
    <dbReference type="NCBI Taxonomy" id="2747483"/>
    <lineage>
        <taxon>Eukaryota</taxon>
        <taxon>Metazoa</taxon>
        <taxon>Ecdysozoa</taxon>
        <taxon>Arthropoda</taxon>
        <taxon>Chelicerata</taxon>
        <taxon>Arachnida</taxon>
        <taxon>Araneae</taxon>
        <taxon>Araneomorphae</taxon>
        <taxon>Entelegynae</taxon>
        <taxon>Araneoidea</taxon>
        <taxon>Nephilidae</taxon>
        <taxon>Trichonephila</taxon>
        <taxon>Trichonephila inaurata</taxon>
    </lineage>
</organism>
<feature type="domain" description="BTB" evidence="1">
    <location>
        <begin position="26"/>
        <end position="93"/>
    </location>
</feature>
<dbReference type="SUPFAM" id="SSF54695">
    <property type="entry name" value="POZ domain"/>
    <property type="match status" value="1"/>
</dbReference>
<comment type="caution">
    <text evidence="2">The sequence shown here is derived from an EMBL/GenBank/DDBJ whole genome shotgun (WGS) entry which is preliminary data.</text>
</comment>
<name>A0A8X7CDR8_9ARAC</name>
<dbReference type="AlphaFoldDB" id="A0A8X7CDR8"/>
<proteinExistence type="predicted"/>
<reference evidence="2" key="1">
    <citation type="submission" date="2020-08" db="EMBL/GenBank/DDBJ databases">
        <title>Multicomponent nature underlies the extraordinary mechanical properties of spider dragline silk.</title>
        <authorList>
            <person name="Kono N."/>
            <person name="Nakamura H."/>
            <person name="Mori M."/>
            <person name="Yoshida Y."/>
            <person name="Ohtoshi R."/>
            <person name="Malay A.D."/>
            <person name="Moran D.A.P."/>
            <person name="Tomita M."/>
            <person name="Numata K."/>
            <person name="Arakawa K."/>
        </authorList>
    </citation>
    <scope>NUCLEOTIDE SEQUENCE</scope>
</reference>
<dbReference type="EMBL" id="BMAV01015540">
    <property type="protein sequence ID" value="GFY65538.1"/>
    <property type="molecule type" value="Genomic_DNA"/>
</dbReference>
<dbReference type="SMART" id="SM00225">
    <property type="entry name" value="BTB"/>
    <property type="match status" value="1"/>
</dbReference>
<evidence type="ECO:0000259" key="1">
    <source>
        <dbReference type="PROSITE" id="PS50097"/>
    </source>
</evidence>
<protein>
    <submittedName>
        <fullName evidence="2">TD and POZ domain-containing protein 3</fullName>
    </submittedName>
</protein>
<dbReference type="Pfam" id="PF00651">
    <property type="entry name" value="BTB"/>
    <property type="match status" value="1"/>
</dbReference>
<dbReference type="PROSITE" id="PS50097">
    <property type="entry name" value="BTB"/>
    <property type="match status" value="1"/>
</dbReference>
<dbReference type="PANTHER" id="PTHR24413">
    <property type="entry name" value="SPECKLE-TYPE POZ PROTEIN"/>
    <property type="match status" value="1"/>
</dbReference>
<accession>A0A8X7CDR8</accession>
<keyword evidence="3" id="KW-1185">Reference proteome</keyword>
<dbReference type="InterPro" id="IPR000210">
    <property type="entry name" value="BTB/POZ_dom"/>
</dbReference>
<sequence>MAQFNAQEDLSKDLMHLYDEAPFSFADVVLKCESFTINAHKCILSARSPVFSTMFKNEMRESQENVVEISDLDILTLRTMLIYIYTGNVDDLSMSNTQNLLYAAVKYQLMGLKKMCIAHLKSTVSNQNVLNVLVLGDIYDQDLKNFALNFICNKVSTFSLLEITEKWKHLQMEKSALACEVLISLVTALEEKVRILS</sequence>
<dbReference type="InterPro" id="IPR011333">
    <property type="entry name" value="SKP1/BTB/POZ_sf"/>
</dbReference>
<evidence type="ECO:0000313" key="3">
    <source>
        <dbReference type="Proteomes" id="UP000886998"/>
    </source>
</evidence>
<dbReference type="FunFam" id="3.30.710.10:FF:000159">
    <property type="entry name" value="Speckle-type POZ protein B"/>
    <property type="match status" value="1"/>
</dbReference>
<dbReference type="OrthoDB" id="6437200at2759"/>
<dbReference type="Proteomes" id="UP000886998">
    <property type="component" value="Unassembled WGS sequence"/>
</dbReference>
<dbReference type="Gene3D" id="1.25.40.420">
    <property type="match status" value="1"/>
</dbReference>
<evidence type="ECO:0000313" key="2">
    <source>
        <dbReference type="EMBL" id="GFY65538.1"/>
    </source>
</evidence>
<gene>
    <name evidence="2" type="primary">Tdpoz3</name>
    <name evidence="2" type="ORF">TNIN_216821</name>
</gene>
<dbReference type="Gene3D" id="3.30.710.10">
    <property type="entry name" value="Potassium Channel Kv1.1, Chain A"/>
    <property type="match status" value="1"/>
</dbReference>